<sequence length="146" mass="16878">MMITLKHEDVPNGWAVCFLESCKRKDECLRYKAGLTLPNKEFTTYAVAPAALEKAQCPCFRPTEMVRIAAGFKGLMEDLKVGEMRSARLDLIRLLNGRSNYYRYLNGKHTLSPKQQEEIRKILHAHGYDGLTDFDSHQDRYCFNEE</sequence>
<comment type="caution">
    <text evidence="1">The sequence shown here is derived from an EMBL/GenBank/DDBJ whole genome shotgun (WGS) entry which is preliminary data.</text>
</comment>
<dbReference type="RefSeq" id="WP_303763881.1">
    <property type="nucleotide sequence ID" value="NZ_JABZGR010000013.1"/>
</dbReference>
<evidence type="ECO:0000313" key="2">
    <source>
        <dbReference type="Proteomes" id="UP000704068"/>
    </source>
</evidence>
<dbReference type="InterPro" id="IPR045724">
    <property type="entry name" value="DUF6078"/>
</dbReference>
<accession>A0A929RXC5</accession>
<gene>
    <name evidence="1" type="ORF">HXK21_05330</name>
</gene>
<dbReference type="Pfam" id="PF19555">
    <property type="entry name" value="DUF6078"/>
    <property type="match status" value="1"/>
</dbReference>
<organism evidence="1 2">
    <name type="scientific">Alloprevotella tannerae</name>
    <dbReference type="NCBI Taxonomy" id="76122"/>
    <lineage>
        <taxon>Bacteria</taxon>
        <taxon>Pseudomonadati</taxon>
        <taxon>Bacteroidota</taxon>
        <taxon>Bacteroidia</taxon>
        <taxon>Bacteroidales</taxon>
        <taxon>Prevotellaceae</taxon>
        <taxon>Alloprevotella</taxon>
    </lineage>
</organism>
<dbReference type="AlphaFoldDB" id="A0A929RXC5"/>
<proteinExistence type="predicted"/>
<dbReference type="EMBL" id="JABZGR010000013">
    <property type="protein sequence ID" value="MBF0970446.1"/>
    <property type="molecule type" value="Genomic_DNA"/>
</dbReference>
<protein>
    <submittedName>
        <fullName evidence="1">Uncharacterized protein</fullName>
    </submittedName>
</protein>
<name>A0A929RXC5_9BACT</name>
<evidence type="ECO:0000313" key="1">
    <source>
        <dbReference type="EMBL" id="MBF0970446.1"/>
    </source>
</evidence>
<reference evidence="1" key="1">
    <citation type="submission" date="2020-04" db="EMBL/GenBank/DDBJ databases">
        <title>Deep metagenomics examines the oral microbiome during advanced dental caries in children, revealing novel taxa and co-occurrences with host molecules.</title>
        <authorList>
            <person name="Baker J.L."/>
            <person name="Morton J.T."/>
            <person name="Dinis M."/>
            <person name="Alvarez R."/>
            <person name="Tran N.C."/>
            <person name="Knight R."/>
            <person name="Edlund A."/>
        </authorList>
    </citation>
    <scope>NUCLEOTIDE SEQUENCE</scope>
    <source>
        <strain evidence="1">JCVI_34_bin.1</strain>
    </source>
</reference>
<dbReference type="Proteomes" id="UP000704068">
    <property type="component" value="Unassembled WGS sequence"/>
</dbReference>